<feature type="signal peptide" evidence="15">
    <location>
        <begin position="1"/>
        <end position="42"/>
    </location>
</feature>
<dbReference type="InterPro" id="IPR036116">
    <property type="entry name" value="FN3_sf"/>
</dbReference>
<keyword evidence="7" id="KW-0418">Kinase</keyword>
<evidence type="ECO:0000256" key="11">
    <source>
        <dbReference type="ARBA" id="ARBA00023137"/>
    </source>
</evidence>
<sequence>MMAANHVRSTVRLCSTLCVMRQICWQGWRLTFLLLVLQTSEAVICRSINARNSADTLKELEGCTVVEGSVQIVLMELTNETDFEPYSFPDLGEITEFLTVTRVRGLRSLGQLFPNLEKIGGDKLMNSMDYALVIYQMWSLQEIGLQSLKEITKGSVIIFKNPSLCYVNTIDWRPIQKWDGTRNYIAQNYDPEDCPACPQDCPDEFCWSGTKCQTDTTERPDCHHLCLGGCFESGPGGCYSCRGVLDPAGNCVDRCPPNTYMILDRRCITREECLTTSLYNSDIGEESDKYIIFEDKCLRDCPSGYEINVGETDCEPCQDGYCPKWCNGADVKNLEDAQSLIGCTHIAGSIEISIKSKDPITISSKLEAYLGSIEEITGYLKILRSSVTNLNFFKNLTVIHGNDSNGRYALVVLENQHLQTLWDWNFKQNLSILNGRLFFHYNPKLCLDHIAKLLKVIRYETNVSNFEIGKESNGDKFPCHAFVIENVQVTYKSCDTFQIHVPYLKINSTIGVLQFVLYYKKDPFMNASMFDDLDQCSDHGWWTKDVSVDPNDDQFINHGFLVNLMDLEPYTQYAFYVTTYTINGIGAKSRMNHEATLPSTPSELTQLQVFSNSSNEIILKWQPPKYINGKLKEYVVTWSELKEDIKLSTLRNYCDYPLARTTTKPEMYIVNPPHPDTEPGNCCLDKNLPDSLPKKDFENLCSISSITGDEKSCESTFYDNIYGRAFQKVLKNNNEALHLSTPSSIITFVHGNSKQHKGKKSNAISNYENKTNHNQVRLPSNSLGTTITGLKHFRDYVISV</sequence>
<keyword evidence="10" id="KW-0472">Membrane</keyword>
<dbReference type="SUPFAM" id="SSF52058">
    <property type="entry name" value="L domain-like"/>
    <property type="match status" value="2"/>
</dbReference>
<dbReference type="Gene3D" id="2.60.40.10">
    <property type="entry name" value="Immunoglobulins"/>
    <property type="match status" value="2"/>
</dbReference>
<dbReference type="SMART" id="SM00261">
    <property type="entry name" value="FU"/>
    <property type="match status" value="1"/>
</dbReference>
<dbReference type="InterPro" id="IPR006212">
    <property type="entry name" value="Furin_repeat"/>
</dbReference>
<evidence type="ECO:0000256" key="3">
    <source>
        <dbReference type="ARBA" id="ARBA00022553"/>
    </source>
</evidence>
<evidence type="ECO:0000313" key="18">
    <source>
        <dbReference type="EMBL" id="JAT19131.1"/>
    </source>
</evidence>
<dbReference type="SUPFAM" id="SSF57184">
    <property type="entry name" value="Growth factor receptor domain"/>
    <property type="match status" value="1"/>
</dbReference>
<gene>
    <name evidence="18" type="ORF">g.45223</name>
</gene>
<evidence type="ECO:0000256" key="14">
    <source>
        <dbReference type="ARBA" id="ARBA00051243"/>
    </source>
</evidence>
<keyword evidence="4" id="KW-0808">Transferase</keyword>
<evidence type="ECO:0000256" key="15">
    <source>
        <dbReference type="SAM" id="SignalP"/>
    </source>
</evidence>
<dbReference type="GO" id="GO:0004714">
    <property type="term" value="F:transmembrane receptor protein tyrosine kinase activity"/>
    <property type="evidence" value="ECO:0007669"/>
    <property type="project" value="UniProtKB-EC"/>
</dbReference>
<organism evidence="18">
    <name type="scientific">Graphocephala atropunctata</name>
    <dbReference type="NCBI Taxonomy" id="36148"/>
    <lineage>
        <taxon>Eukaryota</taxon>
        <taxon>Metazoa</taxon>
        <taxon>Ecdysozoa</taxon>
        <taxon>Arthropoda</taxon>
        <taxon>Hexapoda</taxon>
        <taxon>Insecta</taxon>
        <taxon>Pterygota</taxon>
        <taxon>Neoptera</taxon>
        <taxon>Paraneoptera</taxon>
        <taxon>Hemiptera</taxon>
        <taxon>Auchenorrhyncha</taxon>
        <taxon>Membracoidea</taxon>
        <taxon>Cicadellidae</taxon>
        <taxon>Cicadellinae</taxon>
        <taxon>Cicadellini</taxon>
        <taxon>Graphocephala</taxon>
    </lineage>
</organism>
<evidence type="ECO:0000256" key="6">
    <source>
        <dbReference type="ARBA" id="ARBA00022741"/>
    </source>
</evidence>
<dbReference type="EC" id="2.7.10.1" evidence="2"/>
<keyword evidence="15" id="KW-0732">Signal</keyword>
<dbReference type="InterPro" id="IPR036941">
    <property type="entry name" value="Rcpt_L-dom_sf"/>
</dbReference>
<keyword evidence="5" id="KW-0812">Transmembrane</keyword>
<keyword evidence="11" id="KW-0829">Tyrosine-protein kinase</keyword>
<accession>A0A1B6L669</accession>
<dbReference type="CDD" id="cd00064">
    <property type="entry name" value="FU"/>
    <property type="match status" value="1"/>
</dbReference>
<evidence type="ECO:0000256" key="1">
    <source>
        <dbReference type="ARBA" id="ARBA00004479"/>
    </source>
</evidence>
<dbReference type="GO" id="GO:0016020">
    <property type="term" value="C:membrane"/>
    <property type="evidence" value="ECO:0007669"/>
    <property type="project" value="UniProtKB-SubCell"/>
</dbReference>
<dbReference type="GO" id="GO:0005524">
    <property type="term" value="F:ATP binding"/>
    <property type="evidence" value="ECO:0007669"/>
    <property type="project" value="UniProtKB-KW"/>
</dbReference>
<keyword evidence="9" id="KW-1133">Transmembrane helix</keyword>
<proteinExistence type="predicted"/>
<dbReference type="EMBL" id="GEBQ01020846">
    <property type="protein sequence ID" value="JAT19131.1"/>
    <property type="molecule type" value="Transcribed_RNA"/>
</dbReference>
<evidence type="ECO:0000256" key="9">
    <source>
        <dbReference type="ARBA" id="ARBA00022989"/>
    </source>
</evidence>
<dbReference type="CDD" id="cd00063">
    <property type="entry name" value="FN3"/>
    <property type="match status" value="1"/>
</dbReference>
<keyword evidence="13" id="KW-0325">Glycoprotein</keyword>
<dbReference type="InterPro" id="IPR003961">
    <property type="entry name" value="FN3_dom"/>
</dbReference>
<dbReference type="Pfam" id="PF00757">
    <property type="entry name" value="Furin-like"/>
    <property type="match status" value="1"/>
</dbReference>
<feature type="domain" description="Receptor L-domain" evidence="17">
    <location>
        <begin position="62"/>
        <end position="174"/>
    </location>
</feature>
<dbReference type="Gene3D" id="3.80.20.20">
    <property type="entry name" value="Receptor L-domain"/>
    <property type="match status" value="2"/>
</dbReference>
<evidence type="ECO:0000256" key="12">
    <source>
        <dbReference type="ARBA" id="ARBA00023170"/>
    </source>
</evidence>
<protein>
    <recommendedName>
        <fullName evidence="2">receptor protein-tyrosine kinase</fullName>
        <ecNumber evidence="2">2.7.10.1</ecNumber>
    </recommendedName>
</protein>
<reference evidence="18" key="1">
    <citation type="submission" date="2015-11" db="EMBL/GenBank/DDBJ databases">
        <title>De novo transcriptome assembly of four potential Pierce s Disease insect vectors from Arizona vineyards.</title>
        <authorList>
            <person name="Tassone E.E."/>
        </authorList>
    </citation>
    <scope>NUCLEOTIDE SEQUENCE</scope>
</reference>
<dbReference type="InterPro" id="IPR013783">
    <property type="entry name" value="Ig-like_fold"/>
</dbReference>
<dbReference type="InterPro" id="IPR000494">
    <property type="entry name" value="Rcpt_L-dom"/>
</dbReference>
<feature type="domain" description="Furin-like cysteine-rich" evidence="16">
    <location>
        <begin position="190"/>
        <end position="327"/>
    </location>
</feature>
<feature type="chain" id="PRO_5008587208" description="receptor protein-tyrosine kinase" evidence="15">
    <location>
        <begin position="43"/>
        <end position="800"/>
    </location>
</feature>
<evidence type="ECO:0000256" key="13">
    <source>
        <dbReference type="ARBA" id="ARBA00023180"/>
    </source>
</evidence>
<keyword evidence="8" id="KW-0067">ATP-binding</keyword>
<dbReference type="InterPro" id="IPR009030">
    <property type="entry name" value="Growth_fac_rcpt_cys_sf"/>
</dbReference>
<evidence type="ECO:0000256" key="4">
    <source>
        <dbReference type="ARBA" id="ARBA00022679"/>
    </source>
</evidence>
<evidence type="ECO:0000256" key="2">
    <source>
        <dbReference type="ARBA" id="ARBA00011902"/>
    </source>
</evidence>
<dbReference type="Gene3D" id="2.10.220.10">
    <property type="entry name" value="Hormone Receptor, Insulin-like Growth Factor Receptor 1, Chain A, domain 2"/>
    <property type="match status" value="1"/>
</dbReference>
<evidence type="ECO:0000259" key="17">
    <source>
        <dbReference type="Pfam" id="PF01030"/>
    </source>
</evidence>
<evidence type="ECO:0000259" key="16">
    <source>
        <dbReference type="Pfam" id="PF00757"/>
    </source>
</evidence>
<comment type="subcellular location">
    <subcellularLocation>
        <location evidence="1">Membrane</location>
        <topology evidence="1">Single-pass type I membrane protein</topology>
    </subcellularLocation>
</comment>
<evidence type="ECO:0000256" key="8">
    <source>
        <dbReference type="ARBA" id="ARBA00022840"/>
    </source>
</evidence>
<keyword evidence="6" id="KW-0547">Nucleotide-binding</keyword>
<feature type="non-terminal residue" evidence="18">
    <location>
        <position position="800"/>
    </location>
</feature>
<evidence type="ECO:0000256" key="5">
    <source>
        <dbReference type="ARBA" id="ARBA00022692"/>
    </source>
</evidence>
<feature type="domain" description="Receptor L-domain" evidence="17">
    <location>
        <begin position="342"/>
        <end position="451"/>
    </location>
</feature>
<keyword evidence="12" id="KW-0675">Receptor</keyword>
<dbReference type="Pfam" id="PF01030">
    <property type="entry name" value="Recep_L_domain"/>
    <property type="match status" value="2"/>
</dbReference>
<dbReference type="AlphaFoldDB" id="A0A1B6L669"/>
<dbReference type="InterPro" id="IPR053079">
    <property type="entry name" value="SPS2_domain"/>
</dbReference>
<dbReference type="PANTHER" id="PTHR21662">
    <property type="entry name" value="RECEPTOR PROTEIN-TYROSINE KINASE"/>
    <property type="match status" value="1"/>
</dbReference>
<dbReference type="PANTHER" id="PTHR21662:SF59">
    <property type="entry name" value="RECEPTOR PROTEIN-TYROSINE KINASE"/>
    <property type="match status" value="1"/>
</dbReference>
<evidence type="ECO:0000256" key="7">
    <source>
        <dbReference type="ARBA" id="ARBA00022777"/>
    </source>
</evidence>
<comment type="catalytic activity">
    <reaction evidence="14">
        <text>L-tyrosyl-[protein] + ATP = O-phospho-L-tyrosyl-[protein] + ADP + H(+)</text>
        <dbReference type="Rhea" id="RHEA:10596"/>
        <dbReference type="Rhea" id="RHEA-COMP:10136"/>
        <dbReference type="Rhea" id="RHEA-COMP:20101"/>
        <dbReference type="ChEBI" id="CHEBI:15378"/>
        <dbReference type="ChEBI" id="CHEBI:30616"/>
        <dbReference type="ChEBI" id="CHEBI:46858"/>
        <dbReference type="ChEBI" id="CHEBI:61978"/>
        <dbReference type="ChEBI" id="CHEBI:456216"/>
        <dbReference type="EC" id="2.7.10.1"/>
    </reaction>
</comment>
<keyword evidence="3" id="KW-0597">Phosphoprotein</keyword>
<name>A0A1B6L669_9HEMI</name>
<evidence type="ECO:0000256" key="10">
    <source>
        <dbReference type="ARBA" id="ARBA00023136"/>
    </source>
</evidence>
<dbReference type="InterPro" id="IPR006211">
    <property type="entry name" value="Furin-like_Cys-rich_dom"/>
</dbReference>
<dbReference type="SUPFAM" id="SSF49265">
    <property type="entry name" value="Fibronectin type III"/>
    <property type="match status" value="1"/>
</dbReference>